<proteinExistence type="predicted"/>
<reference evidence="2" key="1">
    <citation type="journal article" date="2019" name="Int. J. Syst. Evol. Microbiol.">
        <title>The Global Catalogue of Microorganisms (GCM) 10K type strain sequencing project: providing services to taxonomists for standard genome sequencing and annotation.</title>
        <authorList>
            <consortium name="The Broad Institute Genomics Platform"/>
            <consortium name="The Broad Institute Genome Sequencing Center for Infectious Disease"/>
            <person name="Wu L."/>
            <person name="Ma J."/>
        </authorList>
    </citation>
    <scope>NUCLEOTIDE SEQUENCE [LARGE SCALE GENOMIC DNA]</scope>
    <source>
        <strain evidence="2">CGMCC 4.7283</strain>
    </source>
</reference>
<name>A0ABV9KEU1_9RHOB</name>
<evidence type="ECO:0000313" key="1">
    <source>
        <dbReference type="EMBL" id="MFC4668384.1"/>
    </source>
</evidence>
<accession>A0ABV9KEU1</accession>
<gene>
    <name evidence="1" type="ORF">ACFO5X_07460</name>
</gene>
<sequence>MRWLGLFVGLVAAAALYIRLAPSDPARWHVALEFNEDKDFKNGVQRVVDIGPDGLARLDVLIGRAPLAGSVDEGHATYVVRTPVWGFPDYVTAQQVGDRLKIYSRARFGRSDLGVNRDRVEGWLSALKTG</sequence>
<dbReference type="InterPro" id="IPR010865">
    <property type="entry name" value="DUF1499"/>
</dbReference>
<dbReference type="RefSeq" id="WP_380716662.1">
    <property type="nucleotide sequence ID" value="NZ_JBHSGI010000005.1"/>
</dbReference>
<dbReference type="Pfam" id="PF07386">
    <property type="entry name" value="DUF1499"/>
    <property type="match status" value="1"/>
</dbReference>
<evidence type="ECO:0000313" key="2">
    <source>
        <dbReference type="Proteomes" id="UP001595973"/>
    </source>
</evidence>
<dbReference type="Proteomes" id="UP001595973">
    <property type="component" value="Unassembled WGS sequence"/>
</dbReference>
<comment type="caution">
    <text evidence="1">The sequence shown here is derived from an EMBL/GenBank/DDBJ whole genome shotgun (WGS) entry which is preliminary data.</text>
</comment>
<protein>
    <submittedName>
        <fullName evidence="1">DUF1499 domain-containing protein</fullName>
    </submittedName>
</protein>
<keyword evidence="2" id="KW-1185">Reference proteome</keyword>
<organism evidence="1 2">
    <name type="scientific">Seohaeicola nanhaiensis</name>
    <dbReference type="NCBI Taxonomy" id="1387282"/>
    <lineage>
        <taxon>Bacteria</taxon>
        <taxon>Pseudomonadati</taxon>
        <taxon>Pseudomonadota</taxon>
        <taxon>Alphaproteobacteria</taxon>
        <taxon>Rhodobacterales</taxon>
        <taxon>Roseobacteraceae</taxon>
        <taxon>Seohaeicola</taxon>
    </lineage>
</organism>
<dbReference type="EMBL" id="JBHSGI010000005">
    <property type="protein sequence ID" value="MFC4668384.1"/>
    <property type="molecule type" value="Genomic_DNA"/>
</dbReference>